<evidence type="ECO:0000256" key="1">
    <source>
        <dbReference type="SAM" id="MobiDB-lite"/>
    </source>
</evidence>
<sequence length="367" mass="42083">MRKYKSIIVMLLVALLLVGCKKKAEKQPDEIREETTEPEVPVEEEPEEEPVVEENHEGMVISKLTGEWVPEEVGTRRPYAIMLNNIKYASPQSGTSEASILYEAIVEGGITRLMGIFEQFSSDRIGSTRSARHYFVSFADEYDAIYVHFGHTKYATAKIKELGINNLSGLSGIGTTVFYRDNSIKAPHNAFASYEGIKKGTEKLKYRTEYSENFENHFTFYTEDTDLKSDTIANKVTLNFSNSAKPYLVYNNDDKLYYRYQFGDKHIDYNTKEQLTFKNIIVQYVKEWDIDKNGYQTMDIENSSGSGYYITNGKAVPITWKKNESTKKMHYYDEDGNILTINPGKTYIAIFPTDRQSDVVFTDKTSE</sequence>
<accession>A0A1M7GWJ4</accession>
<keyword evidence="5" id="KW-1185">Reference proteome</keyword>
<feature type="region of interest" description="Disordered" evidence="1">
    <location>
        <begin position="26"/>
        <end position="54"/>
    </location>
</feature>
<dbReference type="OrthoDB" id="9779102at2"/>
<dbReference type="PROSITE" id="PS51257">
    <property type="entry name" value="PROKAR_LIPOPROTEIN"/>
    <property type="match status" value="1"/>
</dbReference>
<name>A0A1M7GWJ4_9FIRM</name>
<gene>
    <name evidence="4" type="ORF">SAMN02746066_01143</name>
</gene>
<dbReference type="InterPro" id="IPR035328">
    <property type="entry name" value="DUF3048_C"/>
</dbReference>
<dbReference type="InterPro" id="IPR023158">
    <property type="entry name" value="YerB-like_sf"/>
</dbReference>
<organism evidence="4 5">
    <name type="scientific">Anaerosporobacter mobilis DSM 15930</name>
    <dbReference type="NCBI Taxonomy" id="1120996"/>
    <lineage>
        <taxon>Bacteria</taxon>
        <taxon>Bacillati</taxon>
        <taxon>Bacillota</taxon>
        <taxon>Clostridia</taxon>
        <taxon>Lachnospirales</taxon>
        <taxon>Lachnospiraceae</taxon>
        <taxon>Anaerosporobacter</taxon>
    </lineage>
</organism>
<evidence type="ECO:0008006" key="6">
    <source>
        <dbReference type="Google" id="ProtNLM"/>
    </source>
</evidence>
<dbReference type="SUPFAM" id="SSF159774">
    <property type="entry name" value="YerB-like"/>
    <property type="match status" value="1"/>
</dbReference>
<dbReference type="Proteomes" id="UP000184038">
    <property type="component" value="Unassembled WGS sequence"/>
</dbReference>
<evidence type="ECO:0000259" key="2">
    <source>
        <dbReference type="Pfam" id="PF11258"/>
    </source>
</evidence>
<dbReference type="RefSeq" id="WP_073284372.1">
    <property type="nucleotide sequence ID" value="NZ_FRCP01000007.1"/>
</dbReference>
<evidence type="ECO:0000313" key="5">
    <source>
        <dbReference type="Proteomes" id="UP000184038"/>
    </source>
</evidence>
<dbReference type="Pfam" id="PF11258">
    <property type="entry name" value="DUF3048"/>
    <property type="match status" value="1"/>
</dbReference>
<feature type="compositionally biased region" description="Basic and acidic residues" evidence="1">
    <location>
        <begin position="26"/>
        <end position="35"/>
    </location>
</feature>
<feature type="domain" description="DUF3048" evidence="2">
    <location>
        <begin position="64"/>
        <end position="206"/>
    </location>
</feature>
<evidence type="ECO:0000313" key="4">
    <source>
        <dbReference type="EMBL" id="SHM20229.1"/>
    </source>
</evidence>
<reference evidence="4 5" key="1">
    <citation type="submission" date="2016-11" db="EMBL/GenBank/DDBJ databases">
        <authorList>
            <person name="Jaros S."/>
            <person name="Januszkiewicz K."/>
            <person name="Wedrychowicz H."/>
        </authorList>
    </citation>
    <scope>NUCLEOTIDE SEQUENCE [LARGE SCALE GENOMIC DNA]</scope>
    <source>
        <strain evidence="4 5">DSM 15930</strain>
    </source>
</reference>
<dbReference type="AlphaFoldDB" id="A0A1M7GWJ4"/>
<dbReference type="STRING" id="1120996.SAMN02746066_01143"/>
<dbReference type="Gene3D" id="3.50.90.10">
    <property type="entry name" value="YerB-like"/>
    <property type="match status" value="1"/>
</dbReference>
<proteinExistence type="predicted"/>
<dbReference type="InterPro" id="IPR021416">
    <property type="entry name" value="DUF3048_N"/>
</dbReference>
<dbReference type="Pfam" id="PF17479">
    <property type="entry name" value="DUF3048_C"/>
    <property type="match status" value="1"/>
</dbReference>
<protein>
    <recommendedName>
        <fullName evidence="6">DUF3048 domain-containing protein</fullName>
    </recommendedName>
</protein>
<feature type="compositionally biased region" description="Acidic residues" evidence="1">
    <location>
        <begin position="36"/>
        <end position="52"/>
    </location>
</feature>
<dbReference type="EMBL" id="FRCP01000007">
    <property type="protein sequence ID" value="SHM20229.1"/>
    <property type="molecule type" value="Genomic_DNA"/>
</dbReference>
<evidence type="ECO:0000259" key="3">
    <source>
        <dbReference type="Pfam" id="PF17479"/>
    </source>
</evidence>
<feature type="domain" description="DUF3048" evidence="3">
    <location>
        <begin position="236"/>
        <end position="348"/>
    </location>
</feature>